<dbReference type="EMBL" id="JRPN01000014">
    <property type="protein sequence ID" value="KGT78589.1"/>
    <property type="molecule type" value="Genomic_DNA"/>
</dbReference>
<dbReference type="Pfam" id="PF13738">
    <property type="entry name" value="Pyr_redox_3"/>
    <property type="match status" value="1"/>
</dbReference>
<name>A0A0A3XZ63_BRAJP</name>
<dbReference type="InterPro" id="IPR050982">
    <property type="entry name" value="Auxin_biosynth/cation_transpt"/>
</dbReference>
<dbReference type="GO" id="GO:0004497">
    <property type="term" value="F:monooxygenase activity"/>
    <property type="evidence" value="ECO:0007669"/>
    <property type="project" value="TreeGrafter"/>
</dbReference>
<dbReference type="PRINTS" id="PR00411">
    <property type="entry name" value="PNDRDTASEI"/>
</dbReference>
<organism evidence="2 3">
    <name type="scientific">Bradyrhizobium japonicum</name>
    <dbReference type="NCBI Taxonomy" id="375"/>
    <lineage>
        <taxon>Bacteria</taxon>
        <taxon>Pseudomonadati</taxon>
        <taxon>Pseudomonadota</taxon>
        <taxon>Alphaproteobacteria</taxon>
        <taxon>Hyphomicrobiales</taxon>
        <taxon>Nitrobacteraceae</taxon>
        <taxon>Bradyrhizobium</taxon>
    </lineage>
</organism>
<dbReference type="RefSeq" id="WP_028155705.1">
    <property type="nucleotide sequence ID" value="NZ_JANUDC010000001.1"/>
</dbReference>
<dbReference type="InterPro" id="IPR036188">
    <property type="entry name" value="FAD/NAD-bd_sf"/>
</dbReference>
<dbReference type="Gene3D" id="3.50.50.60">
    <property type="entry name" value="FAD/NAD(P)-binding domain"/>
    <property type="match status" value="1"/>
</dbReference>
<protein>
    <submittedName>
        <fullName evidence="2">Oxidoreductase</fullName>
    </submittedName>
</protein>
<sequence>MSDVLTDLEADVRADLARIAHPGAAWLEPKMGPDDKPALDVLIVGAGQSGIAIGFGLMRSRVSNILLLDKAEEGKEGPWLTYARMPTLRSPKDYTGPDLDIPSLTYQSWHEARFGKESWQALNLILREHWADYLLWLRRTIGLPVRNGCELLEIAPASDGLLAARVKRADGVETLYARKVVLATGQEGMGDWVIPEPLRDLPESSVATVADDIDFESLRGKRVAVIGAGASAFDNAATALEAGAAEVHLLCRRAQIQVIQPYRWLTFRGFLRHLSDLDDAWRWRFMRKILEMREGFPQPTYDRCARHANFTLHEGAPIESTRQTDGGVELHTPRGTITTDFVICGTGIDMNFAGRGELRRFAGNIATWADRYQPPASEHNARLGRFPYLDDDYAFTERVPGETPWISDIHLFAIASTMSFGPSGSSINAMTTAVPKLVDGLTRGLFRADVERHWASLSAYDVPQAVVARPARNIGGSR</sequence>
<dbReference type="GO" id="GO:0050660">
    <property type="term" value="F:flavin adenine dinucleotide binding"/>
    <property type="evidence" value="ECO:0007669"/>
    <property type="project" value="TreeGrafter"/>
</dbReference>
<dbReference type="SUPFAM" id="SSF51905">
    <property type="entry name" value="FAD/NAD(P)-binding domain"/>
    <property type="match status" value="1"/>
</dbReference>
<comment type="caution">
    <text evidence="2">The sequence shown here is derived from an EMBL/GenBank/DDBJ whole genome shotgun (WGS) entry which is preliminary data.</text>
</comment>
<reference evidence="2 3" key="1">
    <citation type="submission" date="2014-09" db="EMBL/GenBank/DDBJ databases">
        <title>Draft genome of Bradyrhizobium japonicum Is-34.</title>
        <authorList>
            <person name="Tsurumaru H."/>
            <person name="Yamakawa T."/>
            <person name="Hashimoto S."/>
            <person name="Okizaki K."/>
            <person name="Kanesaki Y."/>
            <person name="Yoshikawa H."/>
            <person name="Yajima S."/>
        </authorList>
    </citation>
    <scope>NUCLEOTIDE SEQUENCE [LARGE SCALE GENOMIC DNA]</scope>
    <source>
        <strain evidence="2 3">Is-34</strain>
    </source>
</reference>
<evidence type="ECO:0000313" key="2">
    <source>
        <dbReference type="EMBL" id="KGT78589.1"/>
    </source>
</evidence>
<gene>
    <name evidence="2" type="ORF">MA20_14375</name>
</gene>
<evidence type="ECO:0000313" key="3">
    <source>
        <dbReference type="Proteomes" id="UP000030377"/>
    </source>
</evidence>
<proteinExistence type="predicted"/>
<dbReference type="AlphaFoldDB" id="A0A0A3XZ63"/>
<dbReference type="STRING" id="375.BKD09_RS33560"/>
<accession>A0A0A3XZ63</accession>
<dbReference type="PANTHER" id="PTHR43539">
    <property type="entry name" value="FLAVIN-BINDING MONOOXYGENASE-LIKE PROTEIN (AFU_ORTHOLOGUE AFUA_4G09220)"/>
    <property type="match status" value="1"/>
</dbReference>
<dbReference type="Proteomes" id="UP000030377">
    <property type="component" value="Unassembled WGS sequence"/>
</dbReference>
<keyword evidence="1" id="KW-0560">Oxidoreductase</keyword>
<evidence type="ECO:0000256" key="1">
    <source>
        <dbReference type="ARBA" id="ARBA00023002"/>
    </source>
</evidence>
<dbReference type="PANTHER" id="PTHR43539:SF91">
    <property type="entry name" value="FAD-DEPENDENT URATE HYDROXYLASE"/>
    <property type="match status" value="1"/>
</dbReference>